<dbReference type="Pfam" id="PF18465">
    <property type="entry name" value="Rieske_3"/>
    <property type="match status" value="1"/>
</dbReference>
<dbReference type="GO" id="GO:0016020">
    <property type="term" value="C:membrane"/>
    <property type="evidence" value="ECO:0007669"/>
    <property type="project" value="TreeGrafter"/>
</dbReference>
<dbReference type="InterPro" id="IPR050123">
    <property type="entry name" value="Prok_molybdopt-oxidoreductase"/>
</dbReference>
<dbReference type="EC" id="1.7.99.4" evidence="8"/>
<dbReference type="PANTHER" id="PTHR43105:SF10">
    <property type="entry name" value="NADH-QUINONE OXIDOREDUCTASE SUBUNIT G"/>
    <property type="match status" value="1"/>
</dbReference>
<dbReference type="Gene3D" id="3.40.228.10">
    <property type="entry name" value="Dimethylsulfoxide Reductase, domain 2"/>
    <property type="match status" value="1"/>
</dbReference>
<protein>
    <submittedName>
        <fullName evidence="8">Assimilatory nitrate reductase large subunit</fullName>
        <ecNumber evidence="8">1.7.99.4</ecNumber>
    </submittedName>
</protein>
<feature type="compositionally biased region" description="Basic and acidic residues" evidence="4">
    <location>
        <begin position="452"/>
        <end position="464"/>
    </location>
</feature>
<feature type="domain" description="Molybdopterin dinucleotide-binding" evidence="6">
    <location>
        <begin position="777"/>
        <end position="834"/>
    </location>
</feature>
<keyword evidence="1" id="KW-0479">Metal-binding</keyword>
<dbReference type="EMBL" id="UOGE01000080">
    <property type="protein sequence ID" value="VAX23025.1"/>
    <property type="molecule type" value="Genomic_DNA"/>
</dbReference>
<dbReference type="Gene3D" id="3.40.50.740">
    <property type="match status" value="1"/>
</dbReference>
<evidence type="ECO:0000256" key="3">
    <source>
        <dbReference type="ARBA" id="ARBA00023014"/>
    </source>
</evidence>
<dbReference type="GO" id="GO:0022904">
    <property type="term" value="P:respiratory electron transport chain"/>
    <property type="evidence" value="ECO:0007669"/>
    <property type="project" value="TreeGrafter"/>
</dbReference>
<dbReference type="SUPFAM" id="SSF50692">
    <property type="entry name" value="ADC-like"/>
    <property type="match status" value="1"/>
</dbReference>
<dbReference type="InterPro" id="IPR009010">
    <property type="entry name" value="Asp_de-COase-like_dom_sf"/>
</dbReference>
<feature type="region of interest" description="Disordered" evidence="4">
    <location>
        <begin position="436"/>
        <end position="464"/>
    </location>
</feature>
<dbReference type="Pfam" id="PF01568">
    <property type="entry name" value="Molydop_binding"/>
    <property type="match status" value="1"/>
</dbReference>
<evidence type="ECO:0000256" key="1">
    <source>
        <dbReference type="ARBA" id="ARBA00022723"/>
    </source>
</evidence>
<dbReference type="InterPro" id="IPR006656">
    <property type="entry name" value="Mopterin_OxRdtase"/>
</dbReference>
<evidence type="ECO:0000256" key="4">
    <source>
        <dbReference type="SAM" id="MobiDB-lite"/>
    </source>
</evidence>
<keyword evidence="3" id="KW-0411">Iron-sulfur</keyword>
<reference evidence="8" key="1">
    <citation type="submission" date="2018-06" db="EMBL/GenBank/DDBJ databases">
        <authorList>
            <person name="Zhirakovskaya E."/>
        </authorList>
    </citation>
    <scope>NUCLEOTIDE SEQUENCE</scope>
</reference>
<dbReference type="GO" id="GO:0046872">
    <property type="term" value="F:metal ion binding"/>
    <property type="evidence" value="ECO:0007669"/>
    <property type="project" value="UniProtKB-KW"/>
</dbReference>
<dbReference type="GO" id="GO:0051536">
    <property type="term" value="F:iron-sulfur cluster binding"/>
    <property type="evidence" value="ECO:0007669"/>
    <property type="project" value="UniProtKB-KW"/>
</dbReference>
<evidence type="ECO:0000259" key="7">
    <source>
        <dbReference type="Pfam" id="PF18465"/>
    </source>
</evidence>
<sequence>MSAQLYKPQDSIPIPPKNAHVLTTACDYCVVACSYKVYRWPVGTLGGKKANQNALNVDFPVAPLSGKWISPNQHNVVSHLGKPHHVVIIGNADARTVNINGDHSIRGGCIAQRCYNPDNLTSDRLQKPMIRIFGALTPVDWDTALDVCAEISNYVIKKHGEAAWAQKMYSYEFYENTYALTKFALRSINTPAFAPHDQPGPGLSTAGFRDAGYKNFGASYWDWGYSDVLLCSGTDPYETKTVLWNEWIMPGITQRGMRVIMVAPRKTTGAAFAEKHGGLFLQIIPGTDTVLHMALIRQILENGWEDREWIEYYVNNKWETDSGLGQGTQNTPWKWRTGWDELETKGFDDYKEWILAQEESKLENAEKITGIPKALIKKAAAMIAKPMSDGCRIRASIGIEKGNFWSNNYLNTASIAALATVIGTGGRPAQMIGRFGGHQRGEMAGGGYPRNKSPEKREGRRKKPIDLDRWLMSGHVRFAYVVGTTWTTAMAATKQLEEKFEQLTRKNEHQITSFNKKEIIETLKRRVDSGGMALVHQDMYLRKPIGSRFADIVLPAAGWGEEDFTRNNGERRLRFYSKFYDAPGQSKPDWWIVAQIAKRMGFPGFDWKNSNEVFEEAARFSRNRTSAYDNLLWIAKKKGMRGHDIVKRFGSSGIQTPVILTPIDHEDRQPMDFERKTVPKGRDELDKHIQEQKQLWKQYAGGDETITHDGLKAIGTIRTHDTKRKLPETGPAVRATWPKWLTHFNSQTGKVNLMKSPWSLWSDFYDWWAPDSARGEFWVVNGRVNEVWQSGFDDLERRPYIQERWPDNWIEINPEDAEKLGIESGDYVEVSNNRIPVQTDYNQAVFKDDFRFTQLVKQGHIELHEAKVNAVAVVTPHILKGVTWMYFLHPKQHANSLVPMIPDPITNCYRFKLGVGKIKKTGESPYKHDFTRMSFKRRDII</sequence>
<evidence type="ECO:0000259" key="6">
    <source>
        <dbReference type="Pfam" id="PF01568"/>
    </source>
</evidence>
<organism evidence="8">
    <name type="scientific">hydrothermal vent metagenome</name>
    <dbReference type="NCBI Taxonomy" id="652676"/>
    <lineage>
        <taxon>unclassified sequences</taxon>
        <taxon>metagenomes</taxon>
        <taxon>ecological metagenomes</taxon>
    </lineage>
</organism>
<evidence type="ECO:0000259" key="5">
    <source>
        <dbReference type="Pfam" id="PF00384"/>
    </source>
</evidence>
<dbReference type="GO" id="GO:0003954">
    <property type="term" value="F:NADH dehydrogenase activity"/>
    <property type="evidence" value="ECO:0007669"/>
    <property type="project" value="TreeGrafter"/>
</dbReference>
<keyword evidence="8" id="KW-0560">Oxidoreductase</keyword>
<dbReference type="PANTHER" id="PTHR43105">
    <property type="entry name" value="RESPIRATORY NITRATE REDUCTASE"/>
    <property type="match status" value="1"/>
</dbReference>
<dbReference type="InterPro" id="IPR006657">
    <property type="entry name" value="MoPterin_dinucl-bd_dom"/>
</dbReference>
<accession>A0A3B1CV45</accession>
<gene>
    <name evidence="8" type="ORF">MNBD_NITROSPINAE02-147</name>
</gene>
<dbReference type="AlphaFoldDB" id="A0A3B1CV45"/>
<dbReference type="Pfam" id="PF00384">
    <property type="entry name" value="Molybdopterin"/>
    <property type="match status" value="1"/>
</dbReference>
<dbReference type="InterPro" id="IPR041632">
    <property type="entry name" value="AioA/IdrA_3Fe-4S"/>
</dbReference>
<dbReference type="GO" id="GO:0043546">
    <property type="term" value="F:molybdopterin cofactor binding"/>
    <property type="evidence" value="ECO:0007669"/>
    <property type="project" value="InterPro"/>
</dbReference>
<evidence type="ECO:0000256" key="2">
    <source>
        <dbReference type="ARBA" id="ARBA00023004"/>
    </source>
</evidence>
<evidence type="ECO:0000313" key="8">
    <source>
        <dbReference type="EMBL" id="VAX23025.1"/>
    </source>
</evidence>
<dbReference type="SUPFAM" id="SSF53706">
    <property type="entry name" value="Formate dehydrogenase/DMSO reductase, domains 1-3"/>
    <property type="match status" value="1"/>
</dbReference>
<dbReference type="Gene3D" id="2.40.40.20">
    <property type="match status" value="1"/>
</dbReference>
<proteinExistence type="predicted"/>
<name>A0A3B1CV45_9ZZZZ</name>
<keyword evidence="2" id="KW-0408">Iron</keyword>
<feature type="domain" description="Molybdopterin oxidoreductase" evidence="5">
    <location>
        <begin position="124"/>
        <end position="599"/>
    </location>
</feature>
<dbReference type="Gene3D" id="3.30.200.200">
    <property type="match status" value="1"/>
</dbReference>
<feature type="domain" description="Arsenite oxidase subunit AioA/Iodate reductase subunit IdrA 3Fe-4S cluster" evidence="7">
    <location>
        <begin position="26"/>
        <end position="121"/>
    </location>
</feature>
<feature type="compositionally biased region" description="Gly residues" evidence="4">
    <location>
        <begin position="436"/>
        <end position="448"/>
    </location>
</feature>